<accession>A0AAD6XH55</accession>
<sequence>MLRRRNTTLLFSITCLGVLLFRSRPAAAPIDSYPPEGRGFSRRNTSTVNLKDSFNDPEEHSESFCPVKGRWFAVRKDTRGHVLREVICSEDENCGRRGSGFSRVNNLNLHGSATAHCSEQAWSSAKATHPGMQSLTDFNSCSGDGREPPRLRFFRAEMAQDKFAEV</sequence>
<protein>
    <submittedName>
        <fullName evidence="2">Uncharacterized protein</fullName>
    </submittedName>
</protein>
<keyword evidence="3" id="KW-1185">Reference proteome</keyword>
<evidence type="ECO:0000313" key="2">
    <source>
        <dbReference type="EMBL" id="KAJ7047900.1"/>
    </source>
</evidence>
<feature type="signal peptide" evidence="1">
    <location>
        <begin position="1"/>
        <end position="27"/>
    </location>
</feature>
<evidence type="ECO:0000313" key="3">
    <source>
        <dbReference type="Proteomes" id="UP001218188"/>
    </source>
</evidence>
<gene>
    <name evidence="2" type="ORF">C8F04DRAFT_1226788</name>
</gene>
<keyword evidence="1" id="KW-0732">Signal</keyword>
<feature type="chain" id="PRO_5042071737" evidence="1">
    <location>
        <begin position="28"/>
        <end position="166"/>
    </location>
</feature>
<proteinExistence type="predicted"/>
<comment type="caution">
    <text evidence="2">The sequence shown here is derived from an EMBL/GenBank/DDBJ whole genome shotgun (WGS) entry which is preliminary data.</text>
</comment>
<name>A0AAD6XH55_9AGAR</name>
<organism evidence="2 3">
    <name type="scientific">Mycena alexandri</name>
    <dbReference type="NCBI Taxonomy" id="1745969"/>
    <lineage>
        <taxon>Eukaryota</taxon>
        <taxon>Fungi</taxon>
        <taxon>Dikarya</taxon>
        <taxon>Basidiomycota</taxon>
        <taxon>Agaricomycotina</taxon>
        <taxon>Agaricomycetes</taxon>
        <taxon>Agaricomycetidae</taxon>
        <taxon>Agaricales</taxon>
        <taxon>Marasmiineae</taxon>
        <taxon>Mycenaceae</taxon>
        <taxon>Mycena</taxon>
    </lineage>
</organism>
<dbReference type="EMBL" id="JARJCM010000001">
    <property type="protein sequence ID" value="KAJ7047900.1"/>
    <property type="molecule type" value="Genomic_DNA"/>
</dbReference>
<evidence type="ECO:0000256" key="1">
    <source>
        <dbReference type="SAM" id="SignalP"/>
    </source>
</evidence>
<dbReference type="Proteomes" id="UP001218188">
    <property type="component" value="Unassembled WGS sequence"/>
</dbReference>
<reference evidence="2" key="1">
    <citation type="submission" date="2023-03" db="EMBL/GenBank/DDBJ databases">
        <title>Massive genome expansion in bonnet fungi (Mycena s.s.) driven by repeated elements and novel gene families across ecological guilds.</title>
        <authorList>
            <consortium name="Lawrence Berkeley National Laboratory"/>
            <person name="Harder C.B."/>
            <person name="Miyauchi S."/>
            <person name="Viragh M."/>
            <person name="Kuo A."/>
            <person name="Thoen E."/>
            <person name="Andreopoulos B."/>
            <person name="Lu D."/>
            <person name="Skrede I."/>
            <person name="Drula E."/>
            <person name="Henrissat B."/>
            <person name="Morin E."/>
            <person name="Kohler A."/>
            <person name="Barry K."/>
            <person name="LaButti K."/>
            <person name="Morin E."/>
            <person name="Salamov A."/>
            <person name="Lipzen A."/>
            <person name="Mereny Z."/>
            <person name="Hegedus B."/>
            <person name="Baldrian P."/>
            <person name="Stursova M."/>
            <person name="Weitz H."/>
            <person name="Taylor A."/>
            <person name="Grigoriev I.V."/>
            <person name="Nagy L.G."/>
            <person name="Martin F."/>
            <person name="Kauserud H."/>
        </authorList>
    </citation>
    <scope>NUCLEOTIDE SEQUENCE</scope>
    <source>
        <strain evidence="2">CBHHK200</strain>
    </source>
</reference>
<dbReference type="AlphaFoldDB" id="A0AAD6XH55"/>